<dbReference type="SUPFAM" id="SSF103515">
    <property type="entry name" value="Autotransporter"/>
    <property type="match status" value="1"/>
</dbReference>
<dbReference type="SMART" id="SM00869">
    <property type="entry name" value="Autotransporter"/>
    <property type="match status" value="1"/>
</dbReference>
<evidence type="ECO:0000256" key="1">
    <source>
        <dbReference type="SAM" id="SignalP"/>
    </source>
</evidence>
<dbReference type="RefSeq" id="WP_369061265.1">
    <property type="nucleotide sequence ID" value="NZ_CP158375.1"/>
</dbReference>
<organism evidence="3">
    <name type="scientific">Caulobacter sp. 73W</name>
    <dbReference type="NCBI Taxonomy" id="3161137"/>
    <lineage>
        <taxon>Bacteria</taxon>
        <taxon>Pseudomonadati</taxon>
        <taxon>Pseudomonadota</taxon>
        <taxon>Alphaproteobacteria</taxon>
        <taxon>Caulobacterales</taxon>
        <taxon>Caulobacteraceae</taxon>
        <taxon>Caulobacter</taxon>
    </lineage>
</organism>
<accession>A0AB39KVY8</accession>
<dbReference type="Pfam" id="PF03797">
    <property type="entry name" value="Autotransporter"/>
    <property type="match status" value="1"/>
</dbReference>
<dbReference type="EMBL" id="CP158375">
    <property type="protein sequence ID" value="XDO97809.1"/>
    <property type="molecule type" value="Genomic_DNA"/>
</dbReference>
<protein>
    <submittedName>
        <fullName evidence="3">Autotransporter outer membrane beta-barrel domain-containing protein</fullName>
    </submittedName>
</protein>
<feature type="signal peptide" evidence="1">
    <location>
        <begin position="1"/>
        <end position="24"/>
    </location>
</feature>
<name>A0AB39KVY8_9CAUL</name>
<dbReference type="AlphaFoldDB" id="A0AB39KVY8"/>
<proteinExistence type="predicted"/>
<evidence type="ECO:0000259" key="2">
    <source>
        <dbReference type="PROSITE" id="PS51208"/>
    </source>
</evidence>
<reference evidence="3" key="1">
    <citation type="submission" date="2024-06" db="EMBL/GenBank/DDBJ databases">
        <title>Caulobacter inopinatus, sp. nov.</title>
        <authorList>
            <person name="Donachie S.P."/>
        </authorList>
    </citation>
    <scope>NUCLEOTIDE SEQUENCE</scope>
    <source>
        <strain evidence="3">73W</strain>
    </source>
</reference>
<sequence length="1084" mass="111259">MQRKVLVATVAAAPLLALFSAAQAETQITTERTTPIATATAASGAPDSVNVTSTGSIKLTAAGAAITQNSSHSVVNAGTLSFENVNDATGILVIGGQTANVTHSGAINVLETYEAKDLDGDGETDGPFAEGVRRFGIRVTGPGVMNGFVASSGTIAIEGNDSAGISLETAIAGSLNSSGAISVTGSRNYGIRAGDILGSVYVAGNVAAIGEGSVGVALDGDVSGAVKMQGSVSSRGYRYTVRPTFAEDRALIDADDMLQGGPAVRISGNVAGGVLFDMAPNVVSGVTDGDGDGIPDASETTSTISILGSAPALVIGSDTRATNIGVVGTGVSEFGVINRGIVTATGLYDGVSSTAVQLGGVNGFATNIAGGVVNSGTIASGVGETPQTREAVATGMLFKSGVTTPKFINSGSVLAANITEGAHEARAIDIEAGARLNELYNSGLITATVNGEKANAVAIRDQSGTLGTIHNTGRISAIIVPTDDADDKDDADTDAGNEAVTGRGIAIDARANTTGVWVSQQGVVTTPTDTDGDGVVNPIADADGDGVADGAEPWILGDVLFGSGNDRLELYNGSLQGNMSFGAGDDGLYLGGGATAVGELRDSDGRLTVNIAKGALFVTNAETINATSLNIGSGSTLIVTADPAKNGVTQFVVGQATIGDGAKIGLSLKSFLQEPERYTVIKAGSLTVGNLDQSLLAETPYLYVTSASANQAAGEVYVDIRRRTAAEAQLSGSRAAAYDAVYNAVGQDSALSSAFLGKNDRAEFLAIYDQMLPDQGEAMFEALEYANQAISSAIAIRPDRAAERYGPDSFWIQEISSLVRHEGQGGSLGADAQTFGFVGGYESMGEKGGALGLTLAYMNIEEHDQAARVGENTTASFVQGGLYGRKAMGGLLVSARGGVGYAWFDGDRRLISPEDELDISNSAKWNGLTASANISASYEVSVGRYFIRPETSLDYIYLNEDERQEKGGGAGFDLIVEERKSNRLSGEAALAMGAQFGRDIWWRPEVRVGYRQTLSGTVGDTVARFGANGTPFTLVAADDKDGALTLNLALRAGTSMSYLAIEGGAEKRKRSQRYNVRLSGRMMF</sequence>
<keyword evidence="1" id="KW-0732">Signal</keyword>
<dbReference type="PROSITE" id="PS51208">
    <property type="entry name" value="AUTOTRANSPORTER"/>
    <property type="match status" value="1"/>
</dbReference>
<dbReference type="Gene3D" id="2.40.128.130">
    <property type="entry name" value="Autotransporter beta-domain"/>
    <property type="match status" value="1"/>
</dbReference>
<evidence type="ECO:0000313" key="3">
    <source>
        <dbReference type="EMBL" id="XDO97809.1"/>
    </source>
</evidence>
<feature type="domain" description="Autotransporter" evidence="2">
    <location>
        <begin position="803"/>
        <end position="1084"/>
    </location>
</feature>
<feature type="chain" id="PRO_5044297226" evidence="1">
    <location>
        <begin position="25"/>
        <end position="1084"/>
    </location>
</feature>
<gene>
    <name evidence="3" type="ORF">ABOZ73_05150</name>
</gene>
<dbReference type="InterPro" id="IPR005546">
    <property type="entry name" value="Autotransporte_beta"/>
</dbReference>
<dbReference type="InterPro" id="IPR036709">
    <property type="entry name" value="Autotransporte_beta_dom_sf"/>
</dbReference>